<sequence>MKWHRNWFIRVPWGKMALVSRGHPDGEPVFLVHGRQDSLSIFEPLIEQMSEQYYYVALDMPGNGLSDAFPHVTNEPLPKTELNYAVVFNEPPKPGRPFIEFNQYQQQLKYHNNTNQGPKLQRFHFLYAMELALLHLGWDKFIFMGHSMGCEQGLFYNVVYPGQITRMILLDAGPTLMRMQIEDNAEYQKRFYDTYYENYHLENYKRKTYTRVTATRSIQRVRDLSDAQCAHLLARNFHEFGTENSGRPSNAIEASTSSQSNLPQRPDHTMNRAQNTPQTRNRQKKHVSTNTDEVFTDTDAEFTDTDAEFTDTDDDNIRNGNTRLDGNEDDGVSDFIEQMYDNEKQGYLSWDNRLKHLAPQNYGNDYYFELFKSIPPTLLIAASDGARNVPPIPKWREGAKELLDRSMKGKLRLQEKEFNVKAPWGNIAGLAWGDPANPPVILCHGKMDASSGFRPLVSRLPTNFYYLSIDLPGNGKSDHLPKGVRYSVMDLVPTIVKIKNHFKWDKFIYIGHSLGVLIGKFFNIAYPGHITRVVEIDPIPAHHNCPCTREGIHDWFHSFYGMYDDDKFHKFNSGIETAPKYTYERAEQLTMQKRMISQEATAHVLERSLVPTGDGLYKFSFDQRMKEVAVLPFDGEMYGKIYTTTTTPTLCFLAKKMIDIGKYDNVRFLMDENAWPNGNYRFKIVEGGHDVHLDNPDCMAEDIAKFMLEDSSAKSKL</sequence>
<accession>A0ACC2Q0I7</accession>
<dbReference type="EMBL" id="CM056807">
    <property type="protein sequence ID" value="KAJ8705512.1"/>
    <property type="molecule type" value="Genomic_DNA"/>
</dbReference>
<protein>
    <submittedName>
        <fullName evidence="1">Uncharacterized protein</fullName>
    </submittedName>
</protein>
<reference evidence="1" key="1">
    <citation type="submission" date="2023-03" db="EMBL/GenBank/DDBJ databases">
        <title>Chromosome-level genomes of two armyworms, Mythimna separata and Mythimna loreyi, provide insights into the biosynthesis and reception of sex pheromones.</title>
        <authorList>
            <person name="Zhao H."/>
        </authorList>
    </citation>
    <scope>NUCLEOTIDE SEQUENCE</scope>
    <source>
        <strain evidence="1">BeijingLab</strain>
    </source>
</reference>
<comment type="caution">
    <text evidence="1">The sequence shown here is derived from an EMBL/GenBank/DDBJ whole genome shotgun (WGS) entry which is preliminary data.</text>
</comment>
<dbReference type="Proteomes" id="UP001231649">
    <property type="component" value="Chromosome 31"/>
</dbReference>
<evidence type="ECO:0000313" key="1">
    <source>
        <dbReference type="EMBL" id="KAJ8705512.1"/>
    </source>
</evidence>
<keyword evidence="2" id="KW-1185">Reference proteome</keyword>
<organism evidence="1 2">
    <name type="scientific">Mythimna loreyi</name>
    <dbReference type="NCBI Taxonomy" id="667449"/>
    <lineage>
        <taxon>Eukaryota</taxon>
        <taxon>Metazoa</taxon>
        <taxon>Ecdysozoa</taxon>
        <taxon>Arthropoda</taxon>
        <taxon>Hexapoda</taxon>
        <taxon>Insecta</taxon>
        <taxon>Pterygota</taxon>
        <taxon>Neoptera</taxon>
        <taxon>Endopterygota</taxon>
        <taxon>Lepidoptera</taxon>
        <taxon>Glossata</taxon>
        <taxon>Ditrysia</taxon>
        <taxon>Noctuoidea</taxon>
        <taxon>Noctuidae</taxon>
        <taxon>Noctuinae</taxon>
        <taxon>Hadenini</taxon>
        <taxon>Mythimna</taxon>
    </lineage>
</organism>
<evidence type="ECO:0000313" key="2">
    <source>
        <dbReference type="Proteomes" id="UP001231649"/>
    </source>
</evidence>
<name>A0ACC2Q0I7_9NEOP</name>
<proteinExistence type="predicted"/>
<gene>
    <name evidence="1" type="ORF">PYW08_012558</name>
</gene>